<feature type="non-terminal residue" evidence="1">
    <location>
        <position position="1"/>
    </location>
</feature>
<dbReference type="Proteomes" id="UP000824782">
    <property type="component" value="Unassembled WGS sequence"/>
</dbReference>
<dbReference type="AlphaFoldDB" id="A0AAV6YS96"/>
<protein>
    <submittedName>
        <fullName evidence="1">Uncharacterized protein</fullName>
    </submittedName>
</protein>
<accession>A0AAV6YS96</accession>
<reference evidence="1" key="1">
    <citation type="thesis" date="2020" institute="ProQuest LLC" country="789 East Eisenhower Parkway, Ann Arbor, MI, USA">
        <title>Comparative Genomics and Chromosome Evolution.</title>
        <authorList>
            <person name="Mudd A.B."/>
        </authorList>
    </citation>
    <scope>NUCLEOTIDE SEQUENCE</scope>
    <source>
        <strain evidence="1">237g6f4</strain>
        <tissue evidence="1">Blood</tissue>
    </source>
</reference>
<comment type="caution">
    <text evidence="1">The sequence shown here is derived from an EMBL/GenBank/DDBJ whole genome shotgun (WGS) entry which is preliminary data.</text>
</comment>
<gene>
    <name evidence="1" type="ORF">GDO81_025538</name>
</gene>
<evidence type="ECO:0000313" key="2">
    <source>
        <dbReference type="Proteomes" id="UP000824782"/>
    </source>
</evidence>
<keyword evidence="2" id="KW-1185">Reference proteome</keyword>
<name>A0AAV6YS96_ENGPU</name>
<dbReference type="EMBL" id="WNYA01037118">
    <property type="protein sequence ID" value="KAG8536856.1"/>
    <property type="molecule type" value="Genomic_DNA"/>
</dbReference>
<organism evidence="1 2">
    <name type="scientific">Engystomops pustulosus</name>
    <name type="common">Tungara frog</name>
    <name type="synonym">Physalaemus pustulosus</name>
    <dbReference type="NCBI Taxonomy" id="76066"/>
    <lineage>
        <taxon>Eukaryota</taxon>
        <taxon>Metazoa</taxon>
        <taxon>Chordata</taxon>
        <taxon>Craniata</taxon>
        <taxon>Vertebrata</taxon>
        <taxon>Euteleostomi</taxon>
        <taxon>Amphibia</taxon>
        <taxon>Batrachia</taxon>
        <taxon>Anura</taxon>
        <taxon>Neobatrachia</taxon>
        <taxon>Hyloidea</taxon>
        <taxon>Leptodactylidae</taxon>
        <taxon>Leiuperinae</taxon>
        <taxon>Engystomops</taxon>
    </lineage>
</organism>
<proteinExistence type="predicted"/>
<evidence type="ECO:0000313" key="1">
    <source>
        <dbReference type="EMBL" id="KAG8536856.1"/>
    </source>
</evidence>
<sequence>PGAALCANSSEMEETLCWRMPRTRGAHRLRDGAPAKSAESVHPSVWTPRHIQVQDWMPTHCIASRKHRHPLHLRPAGLAAVFLASAAPR</sequence>